<evidence type="ECO:0000313" key="1">
    <source>
        <dbReference type="EMBL" id="EXC34691.1"/>
    </source>
</evidence>
<name>W9SBJ6_9ROSA</name>
<reference evidence="2" key="1">
    <citation type="submission" date="2013-01" db="EMBL/GenBank/DDBJ databases">
        <title>Draft Genome Sequence of a Mulberry Tree, Morus notabilis C.K. Schneid.</title>
        <authorList>
            <person name="He N."/>
            <person name="Zhao S."/>
        </authorList>
    </citation>
    <scope>NUCLEOTIDE SEQUENCE</scope>
</reference>
<dbReference type="AlphaFoldDB" id="W9SBJ6"/>
<sequence length="118" mass="13314">MPLADLVSSSFRLSQTPTCTDKKHHEISFSSSSQPNKLLISTNNKATMKYFNIWAGTGFRGRRWGKGLLGSMGWLQTTLTIASFELNMTASSALRWLSSRRFDSHRCGFNKAGFEMER</sequence>
<dbReference type="EMBL" id="KE346351">
    <property type="protein sequence ID" value="EXC34691.1"/>
    <property type="molecule type" value="Genomic_DNA"/>
</dbReference>
<proteinExistence type="predicted"/>
<protein>
    <submittedName>
        <fullName evidence="1">Uncharacterized protein</fullName>
    </submittedName>
</protein>
<organism evidence="1 2">
    <name type="scientific">Morus notabilis</name>
    <dbReference type="NCBI Taxonomy" id="981085"/>
    <lineage>
        <taxon>Eukaryota</taxon>
        <taxon>Viridiplantae</taxon>
        <taxon>Streptophyta</taxon>
        <taxon>Embryophyta</taxon>
        <taxon>Tracheophyta</taxon>
        <taxon>Spermatophyta</taxon>
        <taxon>Magnoliopsida</taxon>
        <taxon>eudicotyledons</taxon>
        <taxon>Gunneridae</taxon>
        <taxon>Pentapetalae</taxon>
        <taxon>rosids</taxon>
        <taxon>fabids</taxon>
        <taxon>Rosales</taxon>
        <taxon>Moraceae</taxon>
        <taxon>Moreae</taxon>
        <taxon>Morus</taxon>
    </lineage>
</organism>
<evidence type="ECO:0000313" key="2">
    <source>
        <dbReference type="Proteomes" id="UP000030645"/>
    </source>
</evidence>
<accession>W9SBJ6</accession>
<dbReference type="Proteomes" id="UP000030645">
    <property type="component" value="Unassembled WGS sequence"/>
</dbReference>
<keyword evidence="2" id="KW-1185">Reference proteome</keyword>
<gene>
    <name evidence="1" type="ORF">L484_020460</name>
</gene>